<feature type="domain" description="Glycosyltransferase subfamily 4-like N-terminal" evidence="3">
    <location>
        <begin position="17"/>
        <end position="170"/>
    </location>
</feature>
<dbReference type="GO" id="GO:0016757">
    <property type="term" value="F:glycosyltransferase activity"/>
    <property type="evidence" value="ECO:0007669"/>
    <property type="project" value="InterPro"/>
</dbReference>
<comment type="caution">
    <text evidence="4">The sequence shown here is derived from an EMBL/GenBank/DDBJ whole genome shotgun (WGS) entry which is preliminary data.</text>
</comment>
<gene>
    <name evidence="4" type="ORF">A3A57_01580</name>
</gene>
<dbReference type="AlphaFoldDB" id="A0A1G1WVC4"/>
<dbReference type="Pfam" id="PF00534">
    <property type="entry name" value="Glycos_transf_1"/>
    <property type="match status" value="1"/>
</dbReference>
<evidence type="ECO:0000259" key="3">
    <source>
        <dbReference type="Pfam" id="PF13439"/>
    </source>
</evidence>
<dbReference type="Pfam" id="PF13439">
    <property type="entry name" value="Glyco_transf_4"/>
    <property type="match status" value="1"/>
</dbReference>
<dbReference type="GO" id="GO:0009103">
    <property type="term" value="P:lipopolysaccharide biosynthetic process"/>
    <property type="evidence" value="ECO:0007669"/>
    <property type="project" value="TreeGrafter"/>
</dbReference>
<feature type="domain" description="Glycosyl transferase family 1" evidence="2">
    <location>
        <begin position="191"/>
        <end position="345"/>
    </location>
</feature>
<dbReference type="CDD" id="cd03809">
    <property type="entry name" value="GT4_MtfB-like"/>
    <property type="match status" value="1"/>
</dbReference>
<proteinExistence type="predicted"/>
<evidence type="ECO:0000313" key="4">
    <source>
        <dbReference type="EMBL" id="OGY31664.1"/>
    </source>
</evidence>
<dbReference type="PANTHER" id="PTHR46401:SF2">
    <property type="entry name" value="GLYCOSYLTRANSFERASE WBBK-RELATED"/>
    <property type="match status" value="1"/>
</dbReference>
<dbReference type="SUPFAM" id="SSF53756">
    <property type="entry name" value="UDP-Glycosyltransferase/glycogen phosphorylase"/>
    <property type="match status" value="1"/>
</dbReference>
<dbReference type="Proteomes" id="UP000179279">
    <property type="component" value="Unassembled WGS sequence"/>
</dbReference>
<organism evidence="4 5">
    <name type="scientific">Candidatus Woykebacteria bacterium RIFCSPLOWO2_01_FULL_41_12</name>
    <dbReference type="NCBI Taxonomy" id="1802604"/>
    <lineage>
        <taxon>Bacteria</taxon>
        <taxon>Candidatus Woykeibacteriota</taxon>
    </lineage>
</organism>
<reference evidence="4 5" key="1">
    <citation type="journal article" date="2016" name="Nat. Commun.">
        <title>Thousands of microbial genomes shed light on interconnected biogeochemical processes in an aquifer system.</title>
        <authorList>
            <person name="Anantharaman K."/>
            <person name="Brown C.T."/>
            <person name="Hug L.A."/>
            <person name="Sharon I."/>
            <person name="Castelle C.J."/>
            <person name="Probst A.J."/>
            <person name="Thomas B.C."/>
            <person name="Singh A."/>
            <person name="Wilkins M.J."/>
            <person name="Karaoz U."/>
            <person name="Brodie E.L."/>
            <person name="Williams K.H."/>
            <person name="Hubbard S.S."/>
            <person name="Banfield J.F."/>
        </authorList>
    </citation>
    <scope>NUCLEOTIDE SEQUENCE [LARGE SCALE GENOMIC DNA]</scope>
</reference>
<dbReference type="PANTHER" id="PTHR46401">
    <property type="entry name" value="GLYCOSYLTRANSFERASE WBBK-RELATED"/>
    <property type="match status" value="1"/>
</dbReference>
<name>A0A1G1WVC4_9BACT</name>
<evidence type="ECO:0000313" key="5">
    <source>
        <dbReference type="Proteomes" id="UP000179279"/>
    </source>
</evidence>
<sequence length="370" mass="42062">MLIGIDASKIAREEKTGTENYSTNLVKALGRVDKENRYVLYFNKIPQFFEIGQPNFSSKIIPATKFWTQIRLALECIFSPPDILFVPAHTMPLIRRPGLKTVVTIHDLGAEYLAEYHKFPQKLYLNWSTKFVAFRASHIITDSNSTKKDLMKRFGVSSRRISEVDLGVDKAVFYPRTPDEVERLRLSYGLKKKYFLYVGTIQPRKNLVRLIEGFSKANLKHYDLVIAGSPGWLYGDIYEAPKKFGVELNVKFVDYIPSKDLPTLYSGALALLFPSLYEGFGLPILEAFACSCPVVTSKVTATAEVASSAAILVDPFKVEEITRAISKIASSQELRKKLIEKGKKRVRDYSWEKTAKETIKVFEKVYQSKQ</sequence>
<dbReference type="FunFam" id="3.40.50.2000:FF:000119">
    <property type="entry name" value="Glycosyl transferase group 1"/>
    <property type="match status" value="1"/>
</dbReference>
<dbReference type="Gene3D" id="3.40.50.2000">
    <property type="entry name" value="Glycogen Phosphorylase B"/>
    <property type="match status" value="2"/>
</dbReference>
<dbReference type="InterPro" id="IPR028098">
    <property type="entry name" value="Glyco_trans_4-like_N"/>
</dbReference>
<evidence type="ECO:0008006" key="6">
    <source>
        <dbReference type="Google" id="ProtNLM"/>
    </source>
</evidence>
<dbReference type="InterPro" id="IPR001296">
    <property type="entry name" value="Glyco_trans_1"/>
</dbReference>
<dbReference type="EMBL" id="MHDA01000028">
    <property type="protein sequence ID" value="OGY31664.1"/>
    <property type="molecule type" value="Genomic_DNA"/>
</dbReference>
<accession>A0A1G1WVC4</accession>
<evidence type="ECO:0000259" key="2">
    <source>
        <dbReference type="Pfam" id="PF00534"/>
    </source>
</evidence>
<keyword evidence="1" id="KW-0808">Transferase</keyword>
<evidence type="ECO:0000256" key="1">
    <source>
        <dbReference type="ARBA" id="ARBA00022679"/>
    </source>
</evidence>
<protein>
    <recommendedName>
        <fullName evidence="6">Glycosyl transferase family 1 domain-containing protein</fullName>
    </recommendedName>
</protein>